<dbReference type="EMBL" id="JAUUDS010000014">
    <property type="protein sequence ID" value="MDP1028781.1"/>
    <property type="molecule type" value="Genomic_DNA"/>
</dbReference>
<gene>
    <name evidence="14" type="ORF">Q5H91_16280</name>
</gene>
<evidence type="ECO:0000313" key="15">
    <source>
        <dbReference type="Proteomes" id="UP001230685"/>
    </source>
</evidence>
<dbReference type="InterPro" id="IPR000531">
    <property type="entry name" value="Beta-barrel_TonB"/>
</dbReference>
<evidence type="ECO:0000256" key="3">
    <source>
        <dbReference type="ARBA" id="ARBA00022452"/>
    </source>
</evidence>
<comment type="subcellular location">
    <subcellularLocation>
        <location evidence="1 12">Cell outer membrane</location>
        <topology evidence="1 12">Multi-pass membrane protein</topology>
    </subcellularLocation>
</comment>
<evidence type="ECO:0000256" key="4">
    <source>
        <dbReference type="ARBA" id="ARBA00022496"/>
    </source>
</evidence>
<evidence type="ECO:0000256" key="5">
    <source>
        <dbReference type="ARBA" id="ARBA00022692"/>
    </source>
</evidence>
<evidence type="ECO:0000259" key="13">
    <source>
        <dbReference type="Pfam" id="PF00593"/>
    </source>
</evidence>
<comment type="similarity">
    <text evidence="12">Belongs to the TonB-dependent receptor family.</text>
</comment>
<keyword evidence="10 12" id="KW-0472">Membrane</keyword>
<comment type="caution">
    <text evidence="14">The sequence shown here is derived from an EMBL/GenBank/DDBJ whole genome shotgun (WGS) entry which is preliminary data.</text>
</comment>
<evidence type="ECO:0000313" key="14">
    <source>
        <dbReference type="EMBL" id="MDP1028781.1"/>
    </source>
</evidence>
<sequence length="374" mass="40657">METGANRLELGGWYESNGFTQARRFYGMVDGTTPNRNVRDFQSGSFFTQWNGKYDTETLQYHVADTLDLGRLTLSGGWKGMQVKNSANLLTGSLVAGRIQARDWFLPQVGALFRLGGGAEVFASYTENMRAFVSSATTGPFATTQAGFNAIRSTLKPETSKTVEGGVRLRVSGLQLSAVGYYVDFANRLLTFANGSGIQGNPPTLNNAGNVESYGAELAASYRMFRPLTVFASYSYNKATYQDDVVNSAGTVLQPTAGKTVVDTPEHMAKGEIVYDDDRFFARVGGDYMSKRFFNYLNDRSVGDRLLVDASIGYRLTGMGGVLEGLAIEGSVTNLTDAKYISTIGTNGYTASGDNQTLLAGAPRQWFVTLRRGF</sequence>
<evidence type="ECO:0000256" key="10">
    <source>
        <dbReference type="ARBA" id="ARBA00023136"/>
    </source>
</evidence>
<feature type="domain" description="TonB-dependent receptor-like beta-barrel" evidence="13">
    <location>
        <begin position="24"/>
        <end position="335"/>
    </location>
</feature>
<dbReference type="Pfam" id="PF00593">
    <property type="entry name" value="TonB_dep_Rec_b-barrel"/>
    <property type="match status" value="1"/>
</dbReference>
<evidence type="ECO:0000256" key="7">
    <source>
        <dbReference type="ARBA" id="ARBA00023004"/>
    </source>
</evidence>
<keyword evidence="5 12" id="KW-0812">Transmembrane</keyword>
<reference evidence="14 15" key="1">
    <citation type="submission" date="2023-07" db="EMBL/GenBank/DDBJ databases">
        <authorList>
            <person name="Kim M.K."/>
        </authorList>
    </citation>
    <scope>NUCLEOTIDE SEQUENCE [LARGE SCALE GENOMIC DNA]</scope>
    <source>
        <strain evidence="14 15">KR1UV-12</strain>
    </source>
</reference>
<dbReference type="Proteomes" id="UP001230685">
    <property type="component" value="Unassembled WGS sequence"/>
</dbReference>
<dbReference type="PANTHER" id="PTHR32552:SF89">
    <property type="entry name" value="CATECHOLATE SIDEROPHORE RECEPTOR FIU"/>
    <property type="match status" value="1"/>
</dbReference>
<dbReference type="SUPFAM" id="SSF56935">
    <property type="entry name" value="Porins"/>
    <property type="match status" value="1"/>
</dbReference>
<dbReference type="PANTHER" id="PTHR32552">
    <property type="entry name" value="FERRICHROME IRON RECEPTOR-RELATED"/>
    <property type="match status" value="1"/>
</dbReference>
<evidence type="ECO:0000256" key="6">
    <source>
        <dbReference type="ARBA" id="ARBA00022729"/>
    </source>
</evidence>
<dbReference type="InterPro" id="IPR039426">
    <property type="entry name" value="TonB-dep_rcpt-like"/>
</dbReference>
<evidence type="ECO:0000256" key="9">
    <source>
        <dbReference type="ARBA" id="ARBA00023077"/>
    </source>
</evidence>
<keyword evidence="3 12" id="KW-1134">Transmembrane beta strand</keyword>
<organism evidence="14 15">
    <name type="scientific">Sphingomonas aurea</name>
    <dbReference type="NCBI Taxonomy" id="3063994"/>
    <lineage>
        <taxon>Bacteria</taxon>
        <taxon>Pseudomonadati</taxon>
        <taxon>Pseudomonadota</taxon>
        <taxon>Alphaproteobacteria</taxon>
        <taxon>Sphingomonadales</taxon>
        <taxon>Sphingomonadaceae</taxon>
        <taxon>Sphingomonas</taxon>
    </lineage>
</organism>
<keyword evidence="6" id="KW-0732">Signal</keyword>
<evidence type="ECO:0000256" key="11">
    <source>
        <dbReference type="ARBA" id="ARBA00023237"/>
    </source>
</evidence>
<keyword evidence="4" id="KW-0410">Iron transport</keyword>
<keyword evidence="8" id="KW-0406">Ion transport</keyword>
<protein>
    <submittedName>
        <fullName evidence="14">TonB-dependent receptor</fullName>
    </submittedName>
</protein>
<evidence type="ECO:0000256" key="2">
    <source>
        <dbReference type="ARBA" id="ARBA00022448"/>
    </source>
</evidence>
<accession>A0ABT9EP98</accession>
<keyword evidence="14" id="KW-0675">Receptor</keyword>
<proteinExistence type="inferred from homology"/>
<evidence type="ECO:0000256" key="1">
    <source>
        <dbReference type="ARBA" id="ARBA00004571"/>
    </source>
</evidence>
<dbReference type="InterPro" id="IPR036942">
    <property type="entry name" value="Beta-barrel_TonB_sf"/>
</dbReference>
<dbReference type="Gene3D" id="2.40.170.20">
    <property type="entry name" value="TonB-dependent receptor, beta-barrel domain"/>
    <property type="match status" value="1"/>
</dbReference>
<keyword evidence="2 12" id="KW-0813">Transport</keyword>
<evidence type="ECO:0000256" key="8">
    <source>
        <dbReference type="ARBA" id="ARBA00023065"/>
    </source>
</evidence>
<evidence type="ECO:0000256" key="12">
    <source>
        <dbReference type="PROSITE-ProRule" id="PRU01360"/>
    </source>
</evidence>
<keyword evidence="7" id="KW-0408">Iron</keyword>
<keyword evidence="15" id="KW-1185">Reference proteome</keyword>
<keyword evidence="9" id="KW-0798">TonB box</keyword>
<keyword evidence="11 12" id="KW-0998">Cell outer membrane</keyword>
<dbReference type="PROSITE" id="PS52016">
    <property type="entry name" value="TONB_DEPENDENT_REC_3"/>
    <property type="match status" value="1"/>
</dbReference>
<name>A0ABT9EP98_9SPHN</name>